<evidence type="ECO:0000313" key="3">
    <source>
        <dbReference type="Proteomes" id="UP000007305"/>
    </source>
</evidence>
<reference evidence="2" key="3">
    <citation type="submission" date="2021-05" db="UniProtKB">
        <authorList>
            <consortium name="EnsemblPlants"/>
        </authorList>
    </citation>
    <scope>IDENTIFICATION</scope>
    <source>
        <strain evidence="2">cv. B73</strain>
    </source>
</reference>
<organism evidence="2 3">
    <name type="scientific">Zea mays</name>
    <name type="common">Maize</name>
    <dbReference type="NCBI Taxonomy" id="4577"/>
    <lineage>
        <taxon>Eukaryota</taxon>
        <taxon>Viridiplantae</taxon>
        <taxon>Streptophyta</taxon>
        <taxon>Embryophyta</taxon>
        <taxon>Tracheophyta</taxon>
        <taxon>Spermatophyta</taxon>
        <taxon>Magnoliopsida</taxon>
        <taxon>Liliopsida</taxon>
        <taxon>Poales</taxon>
        <taxon>Poaceae</taxon>
        <taxon>PACMAD clade</taxon>
        <taxon>Panicoideae</taxon>
        <taxon>Andropogonodae</taxon>
        <taxon>Andropogoneae</taxon>
        <taxon>Tripsacinae</taxon>
        <taxon>Zea</taxon>
    </lineage>
</organism>
<dbReference type="Gramene" id="Zm00001eb340620_T001">
    <property type="protein sequence ID" value="Zm00001eb340620_P001"/>
    <property type="gene ID" value="Zm00001eb340620"/>
</dbReference>
<feature type="compositionally biased region" description="Low complexity" evidence="1">
    <location>
        <begin position="15"/>
        <end position="27"/>
    </location>
</feature>
<sequence>MASASPCSSLPGQGTPRSSPPCSTRPSHGVLHFPAPRARVSTPPAMDADQDSAWRLLLAIEQQRPQPPMAPPATSMAGAQSSSPSSHGHSPAAALLFAPHGATPLQPRAAHALRVLDKMPMKGLVL</sequence>
<evidence type="ECO:0000313" key="2">
    <source>
        <dbReference type="EnsemblPlants" id="Zm00001eb340620_P001"/>
    </source>
</evidence>
<protein>
    <submittedName>
        <fullName evidence="2">Uncharacterized protein</fullName>
    </submittedName>
</protein>
<dbReference type="EnsemblPlants" id="Zm00001eb340620_T001">
    <property type="protein sequence ID" value="Zm00001eb340620_P001"/>
    <property type="gene ID" value="Zm00001eb340620"/>
</dbReference>
<dbReference type="Proteomes" id="UP000007305">
    <property type="component" value="Chromosome 8"/>
</dbReference>
<feature type="compositionally biased region" description="Low complexity" evidence="1">
    <location>
        <begin position="72"/>
        <end position="92"/>
    </location>
</feature>
<name>A0A804QLH9_MAIZE</name>
<feature type="region of interest" description="Disordered" evidence="1">
    <location>
        <begin position="61"/>
        <end position="92"/>
    </location>
</feature>
<feature type="compositionally biased region" description="Polar residues" evidence="1">
    <location>
        <begin position="1"/>
        <end position="12"/>
    </location>
</feature>
<reference evidence="2" key="2">
    <citation type="submission" date="2019-07" db="EMBL/GenBank/DDBJ databases">
        <authorList>
            <person name="Seetharam A."/>
            <person name="Woodhouse M."/>
            <person name="Cannon E."/>
        </authorList>
    </citation>
    <scope>NUCLEOTIDE SEQUENCE [LARGE SCALE GENOMIC DNA]</scope>
    <source>
        <strain evidence="2">cv. B73</strain>
    </source>
</reference>
<reference evidence="3" key="1">
    <citation type="journal article" date="2009" name="Science">
        <title>The B73 maize genome: complexity, diversity, and dynamics.</title>
        <authorList>
            <person name="Schnable P.S."/>
            <person name="Ware D."/>
            <person name="Fulton R.S."/>
            <person name="Stein J.C."/>
            <person name="Wei F."/>
            <person name="Pasternak S."/>
            <person name="Liang C."/>
            <person name="Zhang J."/>
            <person name="Fulton L."/>
            <person name="Graves T.A."/>
            <person name="Minx P."/>
            <person name="Reily A.D."/>
            <person name="Courtney L."/>
            <person name="Kruchowski S.S."/>
            <person name="Tomlinson C."/>
            <person name="Strong C."/>
            <person name="Delehaunty K."/>
            <person name="Fronick C."/>
            <person name="Courtney B."/>
            <person name="Rock S.M."/>
            <person name="Belter E."/>
            <person name="Du F."/>
            <person name="Kim K."/>
            <person name="Abbott R.M."/>
            <person name="Cotton M."/>
            <person name="Levy A."/>
            <person name="Marchetto P."/>
            <person name="Ochoa K."/>
            <person name="Jackson S.M."/>
            <person name="Gillam B."/>
            <person name="Chen W."/>
            <person name="Yan L."/>
            <person name="Higginbotham J."/>
            <person name="Cardenas M."/>
            <person name="Waligorski J."/>
            <person name="Applebaum E."/>
            <person name="Phelps L."/>
            <person name="Falcone J."/>
            <person name="Kanchi K."/>
            <person name="Thane T."/>
            <person name="Scimone A."/>
            <person name="Thane N."/>
            <person name="Henke J."/>
            <person name="Wang T."/>
            <person name="Ruppert J."/>
            <person name="Shah N."/>
            <person name="Rotter K."/>
            <person name="Hodges J."/>
            <person name="Ingenthron E."/>
            <person name="Cordes M."/>
            <person name="Kohlberg S."/>
            <person name="Sgro J."/>
            <person name="Delgado B."/>
            <person name="Mead K."/>
            <person name="Chinwalla A."/>
            <person name="Leonard S."/>
            <person name="Crouse K."/>
            <person name="Collura K."/>
            <person name="Kudrna D."/>
            <person name="Currie J."/>
            <person name="He R."/>
            <person name="Angelova A."/>
            <person name="Rajasekar S."/>
            <person name="Mueller T."/>
            <person name="Lomeli R."/>
            <person name="Scara G."/>
            <person name="Ko A."/>
            <person name="Delaney K."/>
            <person name="Wissotski M."/>
            <person name="Lopez G."/>
            <person name="Campos D."/>
            <person name="Braidotti M."/>
            <person name="Ashley E."/>
            <person name="Golser W."/>
            <person name="Kim H."/>
            <person name="Lee S."/>
            <person name="Lin J."/>
            <person name="Dujmic Z."/>
            <person name="Kim W."/>
            <person name="Talag J."/>
            <person name="Zuccolo A."/>
            <person name="Fan C."/>
            <person name="Sebastian A."/>
            <person name="Kramer M."/>
            <person name="Spiegel L."/>
            <person name="Nascimento L."/>
            <person name="Zutavern T."/>
            <person name="Miller B."/>
            <person name="Ambroise C."/>
            <person name="Muller S."/>
            <person name="Spooner W."/>
            <person name="Narechania A."/>
            <person name="Ren L."/>
            <person name="Wei S."/>
            <person name="Kumari S."/>
            <person name="Faga B."/>
            <person name="Levy M.J."/>
            <person name="McMahan L."/>
            <person name="Van Buren P."/>
            <person name="Vaughn M.W."/>
            <person name="Ying K."/>
            <person name="Yeh C.-T."/>
            <person name="Emrich S.J."/>
            <person name="Jia Y."/>
            <person name="Kalyanaraman A."/>
            <person name="Hsia A.-P."/>
            <person name="Barbazuk W.B."/>
            <person name="Baucom R.S."/>
            <person name="Brutnell T.P."/>
            <person name="Carpita N.C."/>
            <person name="Chaparro C."/>
            <person name="Chia J.-M."/>
            <person name="Deragon J.-M."/>
            <person name="Estill J.C."/>
            <person name="Fu Y."/>
            <person name="Jeddeloh J.A."/>
            <person name="Han Y."/>
            <person name="Lee H."/>
            <person name="Li P."/>
            <person name="Lisch D.R."/>
            <person name="Liu S."/>
            <person name="Liu Z."/>
            <person name="Nagel D.H."/>
            <person name="McCann M.C."/>
            <person name="SanMiguel P."/>
            <person name="Myers A.M."/>
            <person name="Nettleton D."/>
            <person name="Nguyen J."/>
            <person name="Penning B.W."/>
            <person name="Ponnala L."/>
            <person name="Schneider K.L."/>
            <person name="Schwartz D.C."/>
            <person name="Sharma A."/>
            <person name="Soderlund C."/>
            <person name="Springer N.M."/>
            <person name="Sun Q."/>
            <person name="Wang H."/>
            <person name="Waterman M."/>
            <person name="Westerman R."/>
            <person name="Wolfgruber T.K."/>
            <person name="Yang L."/>
            <person name="Yu Y."/>
            <person name="Zhang L."/>
            <person name="Zhou S."/>
            <person name="Zhu Q."/>
            <person name="Bennetzen J.L."/>
            <person name="Dawe R.K."/>
            <person name="Jiang J."/>
            <person name="Jiang N."/>
            <person name="Presting G.G."/>
            <person name="Wessler S.R."/>
            <person name="Aluru S."/>
            <person name="Martienssen R.A."/>
            <person name="Clifton S.W."/>
            <person name="McCombie W.R."/>
            <person name="Wing R.A."/>
            <person name="Wilson R.K."/>
        </authorList>
    </citation>
    <scope>NUCLEOTIDE SEQUENCE [LARGE SCALE GENOMIC DNA]</scope>
    <source>
        <strain evidence="3">cv. B73</strain>
    </source>
</reference>
<evidence type="ECO:0000256" key="1">
    <source>
        <dbReference type="SAM" id="MobiDB-lite"/>
    </source>
</evidence>
<feature type="region of interest" description="Disordered" evidence="1">
    <location>
        <begin position="1"/>
        <end position="48"/>
    </location>
</feature>
<proteinExistence type="predicted"/>
<accession>A0A804QLH9</accession>
<dbReference type="InParanoid" id="A0A804QLH9"/>
<dbReference type="AlphaFoldDB" id="A0A804QLH9"/>
<keyword evidence="3" id="KW-1185">Reference proteome</keyword>